<accession>A0A381V4W4</accession>
<dbReference type="AlphaFoldDB" id="A0A381V4W4"/>
<dbReference type="EMBL" id="UINC01007622">
    <property type="protein sequence ID" value="SVA34303.1"/>
    <property type="molecule type" value="Genomic_DNA"/>
</dbReference>
<protein>
    <submittedName>
        <fullName evidence="1">Uncharacterized protein</fullName>
    </submittedName>
</protein>
<gene>
    <name evidence="1" type="ORF">METZ01_LOCUS87157</name>
</gene>
<proteinExistence type="predicted"/>
<organism evidence="1">
    <name type="scientific">marine metagenome</name>
    <dbReference type="NCBI Taxonomy" id="408172"/>
    <lineage>
        <taxon>unclassified sequences</taxon>
        <taxon>metagenomes</taxon>
        <taxon>ecological metagenomes</taxon>
    </lineage>
</organism>
<sequence>MKSFTYELPEQGRLLSLIRENLLKIGEEWREIADYMLQGHVEYKPLRSSPMQSGTQFIYQRARLNLTLYFPEKIFNRFMGWMDSEKVEILKAVAQASLSKRSGYDVYEFKIHGIISDS</sequence>
<evidence type="ECO:0000313" key="1">
    <source>
        <dbReference type="EMBL" id="SVA34303.1"/>
    </source>
</evidence>
<name>A0A381V4W4_9ZZZZ</name>
<reference evidence="1" key="1">
    <citation type="submission" date="2018-05" db="EMBL/GenBank/DDBJ databases">
        <authorList>
            <person name="Lanie J.A."/>
            <person name="Ng W.-L."/>
            <person name="Kazmierczak K.M."/>
            <person name="Andrzejewski T.M."/>
            <person name="Davidsen T.M."/>
            <person name="Wayne K.J."/>
            <person name="Tettelin H."/>
            <person name="Glass J.I."/>
            <person name="Rusch D."/>
            <person name="Podicherti R."/>
            <person name="Tsui H.-C.T."/>
            <person name="Winkler M.E."/>
        </authorList>
    </citation>
    <scope>NUCLEOTIDE SEQUENCE</scope>
</reference>